<dbReference type="Pfam" id="PF00326">
    <property type="entry name" value="Peptidase_S9"/>
    <property type="match status" value="1"/>
</dbReference>
<dbReference type="AlphaFoldDB" id="A0A5M3Y231"/>
<dbReference type="EMBL" id="BLAF01000056">
    <property type="protein sequence ID" value="GES24778.1"/>
    <property type="molecule type" value="Genomic_DNA"/>
</dbReference>
<reference evidence="4 5" key="1">
    <citation type="submission" date="2019-10" db="EMBL/GenBank/DDBJ databases">
        <title>Whole genome shotgun sequence of Acrocarpospora pleiomorpha NBRC 16267.</title>
        <authorList>
            <person name="Ichikawa N."/>
            <person name="Kimura A."/>
            <person name="Kitahashi Y."/>
            <person name="Komaki H."/>
            <person name="Oguchi A."/>
        </authorList>
    </citation>
    <scope>NUCLEOTIDE SEQUENCE [LARGE SCALE GENOMIC DNA]</scope>
    <source>
        <strain evidence="4 5">NBRC 16267</strain>
    </source>
</reference>
<feature type="region of interest" description="Disordered" evidence="1">
    <location>
        <begin position="60"/>
        <end position="83"/>
    </location>
</feature>
<evidence type="ECO:0000313" key="5">
    <source>
        <dbReference type="Proteomes" id="UP000377595"/>
    </source>
</evidence>
<dbReference type="SUPFAM" id="SSF53474">
    <property type="entry name" value="alpha/beta-Hydrolases"/>
    <property type="match status" value="1"/>
</dbReference>
<dbReference type="PANTHER" id="PTHR43265:SF1">
    <property type="entry name" value="ESTERASE ESTD"/>
    <property type="match status" value="1"/>
</dbReference>
<dbReference type="InterPro" id="IPR053145">
    <property type="entry name" value="AB_hydrolase_Est10"/>
</dbReference>
<name>A0A5M3Y231_9ACTN</name>
<feature type="domain" description="Peptidase S9 prolyl oligopeptidase catalytic" evidence="3">
    <location>
        <begin position="164"/>
        <end position="331"/>
    </location>
</feature>
<feature type="transmembrane region" description="Helical" evidence="2">
    <location>
        <begin position="489"/>
        <end position="510"/>
    </location>
</feature>
<dbReference type="Gene3D" id="3.40.50.1820">
    <property type="entry name" value="alpha/beta hydrolase"/>
    <property type="match status" value="1"/>
</dbReference>
<keyword evidence="2" id="KW-0812">Transmembrane</keyword>
<feature type="compositionally biased region" description="Basic and acidic residues" evidence="1">
    <location>
        <begin position="1"/>
        <end position="11"/>
    </location>
</feature>
<keyword evidence="2" id="KW-0472">Membrane</keyword>
<feature type="transmembrane region" description="Helical" evidence="2">
    <location>
        <begin position="362"/>
        <end position="383"/>
    </location>
</feature>
<comment type="caution">
    <text evidence="4">The sequence shown here is derived from an EMBL/GenBank/DDBJ whole genome shotgun (WGS) entry which is preliminary data.</text>
</comment>
<keyword evidence="5" id="KW-1185">Reference proteome</keyword>
<evidence type="ECO:0000259" key="3">
    <source>
        <dbReference type="Pfam" id="PF00326"/>
    </source>
</evidence>
<dbReference type="GO" id="GO:0008236">
    <property type="term" value="F:serine-type peptidase activity"/>
    <property type="evidence" value="ECO:0007669"/>
    <property type="project" value="InterPro"/>
</dbReference>
<dbReference type="PANTHER" id="PTHR43265">
    <property type="entry name" value="ESTERASE ESTD"/>
    <property type="match status" value="1"/>
</dbReference>
<gene>
    <name evidence="4" type="ORF">Aple_076770</name>
</gene>
<dbReference type="GO" id="GO:0052689">
    <property type="term" value="F:carboxylic ester hydrolase activity"/>
    <property type="evidence" value="ECO:0007669"/>
    <property type="project" value="TreeGrafter"/>
</dbReference>
<feature type="region of interest" description="Disordered" evidence="1">
    <location>
        <begin position="1"/>
        <end position="20"/>
    </location>
</feature>
<dbReference type="InterPro" id="IPR029058">
    <property type="entry name" value="AB_hydrolase_fold"/>
</dbReference>
<sequence length="515" mass="55246">MIGGHSKEEGTTRNVDGPAGSGLMTIGRGTLSVVAGVLVAALAILGYLLPPPAFDPPPLANPPAFEELPAQPASERRPVSTSTPIQVQRITVPVRGEELKATIRVPTTPGRHPAMVFVQGSGSGTGDEFTSQAEWLAKSGIVTLSYDKRTVGYSFRSRDFALLAEDALHMIDVLRARPDVNPAKTGLWGVSEGGWVVPIAAAGSQDVAYTVLVSSPNVSPMRQVAFALNEQLERLHAPNGVRDLLTRAMGGVGFDFLRYDSVPALSRITQPTLALYGTMDPSIPFVQSTETLINSLPTSNYTIRFLAGADHAMRINGGRFVPDYLPTLANWIQSLPTLPQLKMAGATPIQRFQASDVPAAPWYGGSTFLGLTLMLAAVGYVTAPVTEMMVRLRGRDLRHQTNMQLWPALRRRLRRMAWTGLGLLAAVLAFIMLIVLFSVNQAGAWPAVQAGWLVVRVLAVVILAQEAGAVGALIVGLRDGWQPSRWQKATLIGVLGGTGLLLVTAAYYGLFAFPW</sequence>
<feature type="transmembrane region" description="Helical" evidence="2">
    <location>
        <begin position="416"/>
        <end position="439"/>
    </location>
</feature>
<evidence type="ECO:0000313" key="4">
    <source>
        <dbReference type="EMBL" id="GES24778.1"/>
    </source>
</evidence>
<organism evidence="4 5">
    <name type="scientific">Acrocarpospora pleiomorpha</name>
    <dbReference type="NCBI Taxonomy" id="90975"/>
    <lineage>
        <taxon>Bacteria</taxon>
        <taxon>Bacillati</taxon>
        <taxon>Actinomycetota</taxon>
        <taxon>Actinomycetes</taxon>
        <taxon>Streptosporangiales</taxon>
        <taxon>Streptosporangiaceae</taxon>
        <taxon>Acrocarpospora</taxon>
    </lineage>
</organism>
<dbReference type="InterPro" id="IPR001375">
    <property type="entry name" value="Peptidase_S9_cat"/>
</dbReference>
<accession>A0A5M3Y231</accession>
<proteinExistence type="predicted"/>
<dbReference type="GO" id="GO:0006508">
    <property type="term" value="P:proteolysis"/>
    <property type="evidence" value="ECO:0007669"/>
    <property type="project" value="InterPro"/>
</dbReference>
<protein>
    <recommendedName>
        <fullName evidence="3">Peptidase S9 prolyl oligopeptidase catalytic domain-containing protein</fullName>
    </recommendedName>
</protein>
<feature type="transmembrane region" description="Helical" evidence="2">
    <location>
        <begin position="31"/>
        <end position="49"/>
    </location>
</feature>
<dbReference type="Proteomes" id="UP000377595">
    <property type="component" value="Unassembled WGS sequence"/>
</dbReference>
<evidence type="ECO:0000256" key="1">
    <source>
        <dbReference type="SAM" id="MobiDB-lite"/>
    </source>
</evidence>
<evidence type="ECO:0000256" key="2">
    <source>
        <dbReference type="SAM" id="Phobius"/>
    </source>
</evidence>
<feature type="transmembrane region" description="Helical" evidence="2">
    <location>
        <begin position="451"/>
        <end position="477"/>
    </location>
</feature>
<keyword evidence="2" id="KW-1133">Transmembrane helix</keyword>